<dbReference type="SUPFAM" id="SSF109854">
    <property type="entry name" value="DinB/YfiT-like putative metalloenzymes"/>
    <property type="match status" value="1"/>
</dbReference>
<sequence>MTEKEILISQTSNAYDWTNKLIETIPLEKWEIIPDTVESSINWQVGHLIISHYFHSIMVIKGHQMDILQKLPIKDYSDMFTVSAPILSVGKTDSLKLLQDLKIVQEKSMDVLAALSDSELHSPLEPTPTLHPIATTKFEAIDWNIKHTMYHCGQIGILRRIVDKRYDFGLRLSK</sequence>
<dbReference type="InterPro" id="IPR024775">
    <property type="entry name" value="DinB-like"/>
</dbReference>
<organism evidence="2 3">
    <name type="scientific">Dyadobacter chenwenxiniae</name>
    <dbReference type="NCBI Taxonomy" id="2906456"/>
    <lineage>
        <taxon>Bacteria</taxon>
        <taxon>Pseudomonadati</taxon>
        <taxon>Bacteroidota</taxon>
        <taxon>Cytophagia</taxon>
        <taxon>Cytophagales</taxon>
        <taxon>Spirosomataceae</taxon>
        <taxon>Dyadobacter</taxon>
    </lineage>
</organism>
<dbReference type="Pfam" id="PF12867">
    <property type="entry name" value="DinB_2"/>
    <property type="match status" value="1"/>
</dbReference>
<gene>
    <name evidence="2" type="ORF">LXM26_29360</name>
</gene>
<dbReference type="Gene3D" id="1.20.120.450">
    <property type="entry name" value="dinb family like domain"/>
    <property type="match status" value="1"/>
</dbReference>
<evidence type="ECO:0000313" key="3">
    <source>
        <dbReference type="Proteomes" id="UP001139000"/>
    </source>
</evidence>
<feature type="domain" description="DinB-like" evidence="1">
    <location>
        <begin position="13"/>
        <end position="155"/>
    </location>
</feature>
<evidence type="ECO:0000259" key="1">
    <source>
        <dbReference type="Pfam" id="PF12867"/>
    </source>
</evidence>
<dbReference type="Proteomes" id="UP001139000">
    <property type="component" value="Unassembled WGS sequence"/>
</dbReference>
<accession>A0A9X1PQN5</accession>
<reference evidence="2" key="1">
    <citation type="submission" date="2021-12" db="EMBL/GenBank/DDBJ databases">
        <title>Novel species in genus Dyadobacter.</title>
        <authorList>
            <person name="Ma C."/>
        </authorList>
    </citation>
    <scope>NUCLEOTIDE SEQUENCE</scope>
    <source>
        <strain evidence="2">LJ419</strain>
    </source>
</reference>
<dbReference type="EMBL" id="JAJTTC010000012">
    <property type="protein sequence ID" value="MCF0065657.1"/>
    <property type="molecule type" value="Genomic_DNA"/>
</dbReference>
<name>A0A9X1PQN5_9BACT</name>
<dbReference type="RefSeq" id="WP_234658679.1">
    <property type="nucleotide sequence ID" value="NZ_CP094997.1"/>
</dbReference>
<evidence type="ECO:0000313" key="2">
    <source>
        <dbReference type="EMBL" id="MCF0065657.1"/>
    </source>
</evidence>
<protein>
    <submittedName>
        <fullName evidence="2">DinB family protein</fullName>
    </submittedName>
</protein>
<keyword evidence="3" id="KW-1185">Reference proteome</keyword>
<comment type="caution">
    <text evidence="2">The sequence shown here is derived from an EMBL/GenBank/DDBJ whole genome shotgun (WGS) entry which is preliminary data.</text>
</comment>
<dbReference type="InterPro" id="IPR034660">
    <property type="entry name" value="DinB/YfiT-like"/>
</dbReference>
<proteinExistence type="predicted"/>
<dbReference type="AlphaFoldDB" id="A0A9X1PQN5"/>